<dbReference type="SUPFAM" id="SSF58104">
    <property type="entry name" value="Methyl-accepting chemotaxis protein (MCP) signaling domain"/>
    <property type="match status" value="1"/>
</dbReference>
<dbReference type="GO" id="GO:0046718">
    <property type="term" value="P:symbiont entry into host cell"/>
    <property type="evidence" value="ECO:0007669"/>
    <property type="project" value="UniProtKB-KW"/>
</dbReference>
<dbReference type="HAMAP" id="MF_04138">
    <property type="entry name" value="TMP_LAMBDA"/>
    <property type="match status" value="1"/>
</dbReference>
<dbReference type="InterPro" id="IPR009628">
    <property type="entry name" value="Phage_tape_measure_N"/>
</dbReference>
<evidence type="ECO:0000313" key="5">
    <source>
        <dbReference type="Proteomes" id="UP000321468"/>
    </source>
</evidence>
<feature type="coiled-coil region" evidence="1">
    <location>
        <begin position="553"/>
        <end position="580"/>
    </location>
</feature>
<name>A0A5B8RP62_9CAUD</name>
<evidence type="ECO:0000259" key="3">
    <source>
        <dbReference type="Pfam" id="PF09718"/>
    </source>
</evidence>
<comment type="similarity">
    <text evidence="1">Belongs to the Lambdavirus tape measure protein family.</text>
</comment>
<feature type="domain" description="Bacteriophage tail tape measure N-terminal" evidence="2">
    <location>
        <begin position="293"/>
        <end position="440"/>
    </location>
</feature>
<comment type="subcellular location">
    <subcellularLocation>
        <location evidence="1">Virion</location>
    </subcellularLocation>
</comment>
<keyword evidence="1" id="KW-0175">Coiled coil</keyword>
<dbReference type="InterPro" id="IPR006431">
    <property type="entry name" value="Phage_tape_meas_C"/>
</dbReference>
<keyword evidence="1" id="KW-1245">Viral tail assembly</keyword>
<dbReference type="Pfam" id="PF09718">
    <property type="entry name" value="Tape_meas_lam_C"/>
    <property type="match status" value="1"/>
</dbReference>
<dbReference type="RefSeq" id="YP_010064797.1">
    <property type="nucleotide sequence ID" value="NC_054894.1"/>
</dbReference>
<comment type="function">
    <text evidence="1">Serves as a ruler that controls the length of tail by stopping the tail tube polymerization and is probably released from the tail shaft during infection to facilitate DNA translocation into the host cell. Assembles into a multimeric linear form probably arranged as a coil of alpha-helices and stabilized by the covering tail assembly proteins. Its C-terminus fixes the tail tip complex, thereby forming the tail assembly initiator complex. Tail tube proteins polymerize around the tail measure protein, displacing the tail assembly proteins. When the tail reaches the length specified by the tape measure protein, it stops and becomes capped by the tail terminator protein.</text>
</comment>
<evidence type="ECO:0000259" key="2">
    <source>
        <dbReference type="Pfam" id="PF06791"/>
    </source>
</evidence>
<evidence type="ECO:0000256" key="1">
    <source>
        <dbReference type="HAMAP-Rule" id="MF_04138"/>
    </source>
</evidence>
<keyword evidence="1" id="KW-1227">Viral tail protein</keyword>
<dbReference type="Pfam" id="PF06791">
    <property type="entry name" value="TMP_2"/>
    <property type="match status" value="2"/>
</dbReference>
<keyword evidence="1" id="KW-0946">Virion</keyword>
<feature type="coiled-coil region" evidence="1">
    <location>
        <begin position="607"/>
        <end position="658"/>
    </location>
</feature>
<proteinExistence type="inferred from homology"/>
<dbReference type="KEGG" id="vg:65053253"/>
<keyword evidence="1" id="KW-1160">Virus entry into host cell</keyword>
<dbReference type="Proteomes" id="UP000321468">
    <property type="component" value="Genome"/>
</dbReference>
<dbReference type="EMBL" id="MN019128">
    <property type="protein sequence ID" value="QEA09712.1"/>
    <property type="molecule type" value="Genomic_DNA"/>
</dbReference>
<feature type="coiled-coil region" evidence="1">
    <location>
        <begin position="45"/>
        <end position="72"/>
    </location>
</feature>
<dbReference type="GeneID" id="65053253"/>
<protein>
    <recommendedName>
        <fullName evidence="1">Tape measure protein</fullName>
        <shortName evidence="1">TMP</shortName>
    </recommendedName>
</protein>
<dbReference type="GO" id="GO:0098015">
    <property type="term" value="C:virus tail"/>
    <property type="evidence" value="ECO:0007669"/>
    <property type="project" value="UniProtKB-UniRule"/>
</dbReference>
<sequence length="1009" mass="109474">MAEQYAGLTLGVDVQQVNNAVKSLRDFKTASEGAADGLESFVNEEQIARQRAKDLASELAKQRKEFQSVQAAIDPTAAKMERLKVAAADLDKLWKNGVVPDETFFQLGEMIEAQTNKLAANRKALTAEGMAAIEESKQKAKAAAEAQKFIAALEAQAAAAGKTQSELMEMKAAQLGVTAQAAPFIERMRQQEQATQKLGISMGQYNQAMRMLPAQITDVVTSLASGMPVWMVAIQQGGQIKDSFGSIGNAFQGLKDLILGAGVDINESLDETSENANDLAEGFNNIADAGGRVGGLARFINPVTIGAVALVGAIAAIAKAGFDAWKSQRDLANALVITGGYAATTTGQIDDLANELSETSSATSGRIKDIASTLASSGKYTVSQIKTITKTTAEWEAQTGESSDKIKGYFDMILKDPVKGLVELNDKFNFLNEGQLTYIDTLSKTKGEVAAADEATKLFAETMDKRLKDVADSATPLEDMWMDIKKWASDAWDWVGDHTMAALNLIIDVVAGTVEQVRYLLNQGDILIGEFIISATNAMQKIPGLDGVGDSVIAKQQNIINNAKENNKELLKSIAERNERVKKGEQGYIDMMKNRAAVEQQYATKTKENIRKEAEELAKRNKKQKAEKAKVSAGDKLEEQYQRDILALETQLRVLKEHKTITDTISQQRKSLWAEQAKIQILQEASTKRQLTDEEKSILANKDKILAMAEQKAILGDQIVAQTRLNQLQDSSIKFIQQQKAATEALAKTRGLSEREAARAEERAKVEADYLAKGGKEGDPQLTAMMDELDNRYKEEDAKRADWLAGAKNAFAEYGEEAMNMYDNIGNIASQALNGLSQQMSDFLTTGQASFKDFAKSIISMIVQMITKMVIFNSISGMMGGSTWTMGSLMSGFSSGGYTGDGGKYDPAGIVHKGEFVFTKEATQRIGARNLYRLMRGYANGGSVGGSGYSRASTGGAGLAYSFGDINVDINNGSDPKGLETGVRMLVADMLKREMGQGGSIYNFVMERR</sequence>
<keyword evidence="1" id="KW-1188">Viral release from host cell</keyword>
<dbReference type="GO" id="GO:0098003">
    <property type="term" value="P:viral tail assembly"/>
    <property type="evidence" value="ECO:0007669"/>
    <property type="project" value="UniProtKB-UniRule"/>
</dbReference>
<feature type="domain" description="Bacteriophage tail tape measure C-terminal" evidence="3">
    <location>
        <begin position="802"/>
        <end position="875"/>
    </location>
</feature>
<reference evidence="4 5" key="1">
    <citation type="submission" date="2019-06" db="EMBL/GenBank/DDBJ databases">
        <authorList>
            <person name="Li Q."/>
            <person name="Teng T."/>
        </authorList>
    </citation>
    <scope>NUCLEOTIDE SEQUENCE [LARGE SCALE GENOMIC DNA]</scope>
</reference>
<feature type="domain" description="Bacteriophage tail tape measure N-terminal" evidence="2">
    <location>
        <begin position="194"/>
        <end position="260"/>
    </location>
</feature>
<organism evidence="4 5">
    <name type="scientific">Escherichia phage Henu7</name>
    <dbReference type="NCBI Taxonomy" id="2589652"/>
    <lineage>
        <taxon>Viruses</taxon>
        <taxon>Duplodnaviria</taxon>
        <taxon>Heunggongvirae</taxon>
        <taxon>Uroviricota</taxon>
        <taxon>Caudoviricetes</taxon>
        <taxon>Drexlerviridae</taxon>
        <taxon>Tempevirinae</taxon>
        <taxon>Henuseptimavirus</taxon>
        <taxon>Henuseptimavirus henu7</taxon>
    </lineage>
</organism>
<evidence type="ECO:0000313" key="4">
    <source>
        <dbReference type="EMBL" id="QEA09712.1"/>
    </source>
</evidence>
<keyword evidence="1" id="KW-1162">Viral penetration into host cytoplasm</keyword>
<dbReference type="InterPro" id="IPR043680">
    <property type="entry name" value="GpH_LAMBDA"/>
</dbReference>
<keyword evidence="5" id="KW-1185">Reference proteome</keyword>
<keyword evidence="1" id="KW-1171">Viral genome ejection through host cell envelope</keyword>
<feature type="chain" id="PRO_5027189777" description="Tape measure protein" evidence="1">
    <location>
        <begin position="1"/>
        <end position="1009"/>
    </location>
</feature>
<comment type="subunit">
    <text evidence="1">Interacts with the tail initiator complex presumably through its C-terminus domain. Interacts with the tail assembly proteins.</text>
</comment>
<accession>A0A5B8RP62</accession>
<dbReference type="NCBIfam" id="TIGR01541">
    <property type="entry name" value="tape_meas_lam_C"/>
    <property type="match status" value="1"/>
</dbReference>